<evidence type="ECO:0000256" key="1">
    <source>
        <dbReference type="SAM" id="Coils"/>
    </source>
</evidence>
<comment type="caution">
    <text evidence="2">The sequence shown here is derived from an EMBL/GenBank/DDBJ whole genome shotgun (WGS) entry which is preliminary data.</text>
</comment>
<proteinExistence type="predicted"/>
<feature type="non-terminal residue" evidence="2">
    <location>
        <position position="1"/>
    </location>
</feature>
<gene>
    <name evidence="2" type="ORF">RFULGI_LOCUS19633</name>
</gene>
<keyword evidence="1" id="KW-0175">Coiled coil</keyword>
<protein>
    <submittedName>
        <fullName evidence="2">16570_t:CDS:1</fullName>
    </submittedName>
</protein>
<sequence>ILAHLERITDDHEFRKQVNTLTQKKNELQIQLDLATKTKEELAEELQKEKGWWGKWSIDKKK</sequence>
<feature type="coiled-coil region" evidence="1">
    <location>
        <begin position="18"/>
        <end position="45"/>
    </location>
</feature>
<keyword evidence="3" id="KW-1185">Reference proteome</keyword>
<evidence type="ECO:0000313" key="2">
    <source>
        <dbReference type="EMBL" id="CAG8820897.1"/>
    </source>
</evidence>
<dbReference type="EMBL" id="CAJVPZ010099713">
    <property type="protein sequence ID" value="CAG8820897.1"/>
    <property type="molecule type" value="Genomic_DNA"/>
</dbReference>
<accession>A0A9N9KBP5</accession>
<dbReference type="Proteomes" id="UP000789396">
    <property type="component" value="Unassembled WGS sequence"/>
</dbReference>
<evidence type="ECO:0000313" key="3">
    <source>
        <dbReference type="Proteomes" id="UP000789396"/>
    </source>
</evidence>
<organism evidence="2 3">
    <name type="scientific">Racocetra fulgida</name>
    <dbReference type="NCBI Taxonomy" id="60492"/>
    <lineage>
        <taxon>Eukaryota</taxon>
        <taxon>Fungi</taxon>
        <taxon>Fungi incertae sedis</taxon>
        <taxon>Mucoromycota</taxon>
        <taxon>Glomeromycotina</taxon>
        <taxon>Glomeromycetes</taxon>
        <taxon>Diversisporales</taxon>
        <taxon>Gigasporaceae</taxon>
        <taxon>Racocetra</taxon>
    </lineage>
</organism>
<name>A0A9N9KBP5_9GLOM</name>
<reference evidence="2" key="1">
    <citation type="submission" date="2021-06" db="EMBL/GenBank/DDBJ databases">
        <authorList>
            <person name="Kallberg Y."/>
            <person name="Tangrot J."/>
            <person name="Rosling A."/>
        </authorList>
    </citation>
    <scope>NUCLEOTIDE SEQUENCE</scope>
    <source>
        <strain evidence="2">IN212</strain>
    </source>
</reference>
<feature type="non-terminal residue" evidence="2">
    <location>
        <position position="62"/>
    </location>
</feature>
<dbReference type="AlphaFoldDB" id="A0A9N9KBP5"/>